<accession>A0AAV4SHR7</accession>
<dbReference type="FunFam" id="1.10.150.50:FF:000014">
    <property type="entry name" value="Protein c-ets-1 isoform 1"/>
    <property type="match status" value="1"/>
</dbReference>
<evidence type="ECO:0000256" key="1">
    <source>
        <dbReference type="ARBA" id="ARBA00005562"/>
    </source>
</evidence>
<dbReference type="PROSITE" id="PS51433">
    <property type="entry name" value="PNT"/>
    <property type="match status" value="1"/>
</dbReference>
<dbReference type="SUPFAM" id="SSF47769">
    <property type="entry name" value="SAM/Pointed domain"/>
    <property type="match status" value="1"/>
</dbReference>
<protein>
    <submittedName>
        <fullName evidence="5">Protein c-ets-2-A</fullName>
    </submittedName>
</protein>
<comment type="similarity">
    <text evidence="1">Belongs to the ETS family.</text>
</comment>
<keyword evidence="2" id="KW-0238">DNA-binding</keyword>
<dbReference type="AlphaFoldDB" id="A0AAV4SHR7"/>
<gene>
    <name evidence="5" type="primary">ets2-a</name>
    <name evidence="5" type="ORF">CDAR_435901</name>
</gene>
<feature type="chain" id="PRO_5043808739" evidence="3">
    <location>
        <begin position="27"/>
        <end position="188"/>
    </location>
</feature>
<evidence type="ECO:0000259" key="4">
    <source>
        <dbReference type="PROSITE" id="PS51433"/>
    </source>
</evidence>
<organism evidence="5 6">
    <name type="scientific">Caerostris darwini</name>
    <dbReference type="NCBI Taxonomy" id="1538125"/>
    <lineage>
        <taxon>Eukaryota</taxon>
        <taxon>Metazoa</taxon>
        <taxon>Ecdysozoa</taxon>
        <taxon>Arthropoda</taxon>
        <taxon>Chelicerata</taxon>
        <taxon>Arachnida</taxon>
        <taxon>Araneae</taxon>
        <taxon>Araneomorphae</taxon>
        <taxon>Entelegynae</taxon>
        <taxon>Araneoidea</taxon>
        <taxon>Araneidae</taxon>
        <taxon>Caerostris</taxon>
    </lineage>
</organism>
<comment type="caution">
    <text evidence="5">The sequence shown here is derived from an EMBL/GenBank/DDBJ whole genome shotgun (WGS) entry which is preliminary data.</text>
</comment>
<dbReference type="Pfam" id="PF02198">
    <property type="entry name" value="SAM_PNT"/>
    <property type="match status" value="1"/>
</dbReference>
<feature type="signal peptide" evidence="3">
    <location>
        <begin position="1"/>
        <end position="26"/>
    </location>
</feature>
<sequence length="188" mass="21858">MNFVKCPLRAIYITSILILIDPRTWSEEDVIRWLYWAIREFSLENVNTELFRMKGKDMCSLDKEVFLSMVPHFVGEILWEHLETLLRDSRTDANLELLSSNSYEGIPEIDEFFPQDYCYAPLRDQKVTPVMNGVNATTPIPGSQPPYLDGKYPYDFFVSRFFSHYVVIPKSGEDVDRTILDAGSLEQK</sequence>
<evidence type="ECO:0000256" key="2">
    <source>
        <dbReference type="ARBA" id="ARBA00023125"/>
    </source>
</evidence>
<dbReference type="GO" id="GO:0043565">
    <property type="term" value="F:sequence-specific DNA binding"/>
    <property type="evidence" value="ECO:0007669"/>
    <property type="project" value="InterPro"/>
</dbReference>
<feature type="domain" description="PNT" evidence="4">
    <location>
        <begin position="4"/>
        <end position="89"/>
    </location>
</feature>
<evidence type="ECO:0000313" key="6">
    <source>
        <dbReference type="Proteomes" id="UP001054837"/>
    </source>
</evidence>
<keyword evidence="3" id="KW-0732">Signal</keyword>
<reference evidence="5 6" key="1">
    <citation type="submission" date="2021-06" db="EMBL/GenBank/DDBJ databases">
        <title>Caerostris darwini draft genome.</title>
        <authorList>
            <person name="Kono N."/>
            <person name="Arakawa K."/>
        </authorList>
    </citation>
    <scope>NUCLEOTIDE SEQUENCE [LARGE SCALE GENOMIC DNA]</scope>
</reference>
<proteinExistence type="inferred from homology"/>
<dbReference type="InterPro" id="IPR013761">
    <property type="entry name" value="SAM/pointed_sf"/>
</dbReference>
<evidence type="ECO:0000256" key="3">
    <source>
        <dbReference type="SAM" id="SignalP"/>
    </source>
</evidence>
<dbReference type="SMART" id="SM00251">
    <property type="entry name" value="SAM_PNT"/>
    <property type="match status" value="1"/>
</dbReference>
<name>A0AAV4SHR7_9ARAC</name>
<dbReference type="InterPro" id="IPR003118">
    <property type="entry name" value="Pointed_dom"/>
</dbReference>
<keyword evidence="6" id="KW-1185">Reference proteome</keyword>
<dbReference type="Proteomes" id="UP001054837">
    <property type="component" value="Unassembled WGS sequence"/>
</dbReference>
<evidence type="ECO:0000313" key="5">
    <source>
        <dbReference type="EMBL" id="GIY32731.1"/>
    </source>
</evidence>
<dbReference type="EMBL" id="BPLQ01007847">
    <property type="protein sequence ID" value="GIY32731.1"/>
    <property type="molecule type" value="Genomic_DNA"/>
</dbReference>
<dbReference type="Gene3D" id="1.10.150.50">
    <property type="entry name" value="Transcription Factor, Ets-1"/>
    <property type="match status" value="1"/>
</dbReference>